<proteinExistence type="predicted"/>
<comment type="caution">
    <text evidence="2">The sequence shown here is derived from an EMBL/GenBank/DDBJ whole genome shotgun (WGS) entry which is preliminary data.</text>
</comment>
<organism evidence="2 3">
    <name type="scientific">Protopolystoma xenopodis</name>
    <dbReference type="NCBI Taxonomy" id="117903"/>
    <lineage>
        <taxon>Eukaryota</taxon>
        <taxon>Metazoa</taxon>
        <taxon>Spiralia</taxon>
        <taxon>Lophotrochozoa</taxon>
        <taxon>Platyhelminthes</taxon>
        <taxon>Monogenea</taxon>
        <taxon>Polyopisthocotylea</taxon>
        <taxon>Polystomatidea</taxon>
        <taxon>Polystomatidae</taxon>
        <taxon>Protopolystoma</taxon>
    </lineage>
</organism>
<dbReference type="Pfam" id="PF01391">
    <property type="entry name" value="Collagen"/>
    <property type="match status" value="1"/>
</dbReference>
<accession>A0A448WR42</accession>
<feature type="region of interest" description="Disordered" evidence="1">
    <location>
        <begin position="1"/>
        <end position="55"/>
    </location>
</feature>
<dbReference type="InterPro" id="IPR008160">
    <property type="entry name" value="Collagen"/>
</dbReference>
<name>A0A448WR42_9PLAT</name>
<evidence type="ECO:0000313" key="2">
    <source>
        <dbReference type="EMBL" id="VEL18089.1"/>
    </source>
</evidence>
<dbReference type="OrthoDB" id="8964326at2759"/>
<evidence type="ECO:0008006" key="4">
    <source>
        <dbReference type="Google" id="ProtNLM"/>
    </source>
</evidence>
<evidence type="ECO:0000313" key="3">
    <source>
        <dbReference type="Proteomes" id="UP000784294"/>
    </source>
</evidence>
<gene>
    <name evidence="2" type="ORF">PXEA_LOCUS11529</name>
</gene>
<reference evidence="2" key="1">
    <citation type="submission" date="2018-11" db="EMBL/GenBank/DDBJ databases">
        <authorList>
            <consortium name="Pathogen Informatics"/>
        </authorList>
    </citation>
    <scope>NUCLEOTIDE SEQUENCE</scope>
</reference>
<dbReference type="EMBL" id="CAAALY010035608">
    <property type="protein sequence ID" value="VEL18089.1"/>
    <property type="molecule type" value="Genomic_DNA"/>
</dbReference>
<feature type="region of interest" description="Disordered" evidence="1">
    <location>
        <begin position="75"/>
        <end position="97"/>
    </location>
</feature>
<dbReference type="AlphaFoldDB" id="A0A448WR42"/>
<sequence length="97" mass="9990">MESDQGDLAPHGHFSKGMKGLVGEKGAPGLPGDRGASGIPGSMGQVGRKGRSLLPIPHLSSPSLLRGMVVCPFSQPPFITAPPRRNGPSRAEVPALE</sequence>
<keyword evidence="3" id="KW-1185">Reference proteome</keyword>
<dbReference type="Proteomes" id="UP000784294">
    <property type="component" value="Unassembled WGS sequence"/>
</dbReference>
<evidence type="ECO:0000256" key="1">
    <source>
        <dbReference type="SAM" id="MobiDB-lite"/>
    </source>
</evidence>
<protein>
    <recommendedName>
        <fullName evidence="4">Collagen IV NC1 domain-containing protein</fullName>
    </recommendedName>
</protein>